<feature type="transmembrane region" description="Helical" evidence="1">
    <location>
        <begin position="47"/>
        <end position="70"/>
    </location>
</feature>
<dbReference type="EMBL" id="CP082275">
    <property type="protein sequence ID" value="USH01086.1"/>
    <property type="molecule type" value="Genomic_DNA"/>
</dbReference>
<dbReference type="RefSeq" id="WP_251875136.1">
    <property type="nucleotide sequence ID" value="NZ_CP082275.1"/>
</dbReference>
<evidence type="ECO:0000313" key="3">
    <source>
        <dbReference type="Proteomes" id="UP001056255"/>
    </source>
</evidence>
<keyword evidence="1" id="KW-0812">Transmembrane</keyword>
<keyword evidence="3" id="KW-1185">Reference proteome</keyword>
<name>A0ABY4WRY4_9GAMM</name>
<proteinExistence type="predicted"/>
<keyword evidence="1" id="KW-1133">Transmembrane helix</keyword>
<sequence length="207" mass="23226">MAKKDKKNKKDNELAEGYARKSKLLQIRTDALSAEYIYRQELNKISFVTTAITALTILVPVVITLALVWAKDTDYEQLMNGISYISSGVLLCLSICSLIFKFEQRKEAYLIGRRTNISIGNEAQELISNSGLDVTWFYKFVAEQDARDQENISNISDSVTQEAYRYTLKKLQPSDSNVVCSVCSASPYIFSKGSCQLCGNTPVDKET</sequence>
<accession>A0ABY4WRY4</accession>
<gene>
    <name evidence="2" type="ORF">K6Q96_09040</name>
</gene>
<reference evidence="2" key="1">
    <citation type="submission" date="2021-08" db="EMBL/GenBank/DDBJ databases">
        <authorList>
            <person name="Sakaguchi M."/>
            <person name="Kikuchi T."/>
            <person name="Urbanczyk H."/>
        </authorList>
    </citation>
    <scope>NUCLEOTIDE SEQUENCE</scope>
    <source>
        <strain evidence="2">020920N</strain>
    </source>
</reference>
<evidence type="ECO:0000256" key="1">
    <source>
        <dbReference type="SAM" id="Phobius"/>
    </source>
</evidence>
<dbReference type="InterPro" id="IPR030914">
    <property type="entry name" value="Mob_CxxC_CxxC"/>
</dbReference>
<feature type="transmembrane region" description="Helical" evidence="1">
    <location>
        <begin position="82"/>
        <end position="100"/>
    </location>
</feature>
<keyword evidence="1" id="KW-0472">Membrane</keyword>
<protein>
    <recommendedName>
        <fullName evidence="4">SMODS and SLOG-associating 2TM effector domain-containing protein</fullName>
    </recommendedName>
</protein>
<evidence type="ECO:0008006" key="4">
    <source>
        <dbReference type="Google" id="ProtNLM"/>
    </source>
</evidence>
<organism evidence="2 3">
    <name type="scientific">Grimontia kaedaensis</name>
    <dbReference type="NCBI Taxonomy" id="2872157"/>
    <lineage>
        <taxon>Bacteria</taxon>
        <taxon>Pseudomonadati</taxon>
        <taxon>Pseudomonadota</taxon>
        <taxon>Gammaproteobacteria</taxon>
        <taxon>Vibrionales</taxon>
        <taxon>Vibrionaceae</taxon>
        <taxon>Grimontia</taxon>
    </lineage>
</organism>
<evidence type="ECO:0000313" key="2">
    <source>
        <dbReference type="EMBL" id="USH01086.1"/>
    </source>
</evidence>
<dbReference type="NCBIfam" id="TIGR04402">
    <property type="entry name" value="mob_CxxC_CxxC"/>
    <property type="match status" value="1"/>
</dbReference>
<dbReference type="Proteomes" id="UP001056255">
    <property type="component" value="Chromosome I"/>
</dbReference>